<name>A0A9R1C9Q8_9BACT</name>
<feature type="compositionally biased region" description="Basic and acidic residues" evidence="1">
    <location>
        <begin position="189"/>
        <end position="199"/>
    </location>
</feature>
<gene>
    <name evidence="2" type="ORF">PRLR5076_14700</name>
</gene>
<accession>A0A9R1C9Q8</accession>
<evidence type="ECO:0000313" key="3">
    <source>
        <dbReference type="Proteomes" id="UP000825483"/>
    </source>
</evidence>
<organism evidence="2 3">
    <name type="scientific">Prevotella lacticifex</name>
    <dbReference type="NCBI Taxonomy" id="2854755"/>
    <lineage>
        <taxon>Bacteria</taxon>
        <taxon>Pseudomonadati</taxon>
        <taxon>Bacteroidota</taxon>
        <taxon>Bacteroidia</taxon>
        <taxon>Bacteroidales</taxon>
        <taxon>Prevotellaceae</taxon>
        <taxon>Prevotella</taxon>
    </lineage>
</organism>
<keyword evidence="3" id="KW-1185">Reference proteome</keyword>
<dbReference type="EMBL" id="BPUB01000001">
    <property type="protein sequence ID" value="GJG58619.1"/>
    <property type="molecule type" value="Genomic_DNA"/>
</dbReference>
<comment type="caution">
    <text evidence="2">The sequence shown here is derived from an EMBL/GenBank/DDBJ whole genome shotgun (WGS) entry which is preliminary data.</text>
</comment>
<dbReference type="AlphaFoldDB" id="A0A9R1C9Q8"/>
<sequence>MSLPVNIDEYSRLVVLDDNELQAQNVAVSVRERLQRLRGIYAYWLQFPSKFDKEIVDYDMKKFKVGRAQAYDDLHLTQILMGNLQQASKEFMRWKINRDLEEDLRLARQRGDLRAAASIEKNRIMNNRTDKDDEPELEFDKIVPQQFEMTDDPTVIGIQKVPGLRDRIRKLEKKYGDTKIEDADYEEIKEEHDGNGTGS</sequence>
<proteinExistence type="predicted"/>
<dbReference type="RefSeq" id="WP_223929178.1">
    <property type="nucleotide sequence ID" value="NZ_BPTU01000001.1"/>
</dbReference>
<feature type="region of interest" description="Disordered" evidence="1">
    <location>
        <begin position="180"/>
        <end position="199"/>
    </location>
</feature>
<reference evidence="2" key="1">
    <citation type="journal article" date="2022" name="Int. J. Syst. Evol. Microbiol.">
        <title>Prevotella lacticifex sp. nov., isolated from the rumen of cows.</title>
        <authorList>
            <person name="Shinkai T."/>
            <person name="Ikeyama N."/>
            <person name="Kumagai M."/>
            <person name="Ohmori H."/>
            <person name="Sakamoto M."/>
            <person name="Ohkuma M."/>
            <person name="Mitsumori M."/>
        </authorList>
    </citation>
    <scope>NUCLEOTIDE SEQUENCE</scope>
    <source>
        <strain evidence="2">R5076</strain>
    </source>
</reference>
<dbReference type="GeneID" id="72467347"/>
<dbReference type="Proteomes" id="UP000825483">
    <property type="component" value="Unassembled WGS sequence"/>
</dbReference>
<evidence type="ECO:0000313" key="2">
    <source>
        <dbReference type="EMBL" id="GJG58619.1"/>
    </source>
</evidence>
<protein>
    <submittedName>
        <fullName evidence="2">Uncharacterized protein</fullName>
    </submittedName>
</protein>
<evidence type="ECO:0000256" key="1">
    <source>
        <dbReference type="SAM" id="MobiDB-lite"/>
    </source>
</evidence>